<dbReference type="Gene3D" id="1.20.1270.360">
    <property type="match status" value="1"/>
</dbReference>
<keyword evidence="2" id="KW-1185">Reference proteome</keyword>
<proteinExistence type="predicted"/>
<sequence length="136" mass="14648">MTMAIDDMLGAYPADLGRVDRDRLTHCIEEATACAQACTACADACLSEADVSNLAKCIRTNLDCADICQTTARVLSRHTGYDANITRAQLLACAAACHACADECGRQSTTHEHCWVCAEACRRCERACEELINTLG</sequence>
<dbReference type="EMBL" id="JAVREL010000023">
    <property type="protein sequence ID" value="MDT0346714.1"/>
    <property type="molecule type" value="Genomic_DNA"/>
</dbReference>
<reference evidence="2" key="1">
    <citation type="submission" date="2023-07" db="EMBL/GenBank/DDBJ databases">
        <title>30 novel species of actinomycetes from the DSMZ collection.</title>
        <authorList>
            <person name="Nouioui I."/>
        </authorList>
    </citation>
    <scope>NUCLEOTIDE SEQUENCE [LARGE SCALE GENOMIC DNA]</scope>
    <source>
        <strain evidence="2">DSM 44938</strain>
    </source>
</reference>
<dbReference type="Proteomes" id="UP001183246">
    <property type="component" value="Unassembled WGS sequence"/>
</dbReference>
<protein>
    <submittedName>
        <fullName evidence="1">Four-helix bundle copper-binding protein</fullName>
    </submittedName>
</protein>
<evidence type="ECO:0000313" key="1">
    <source>
        <dbReference type="EMBL" id="MDT0346714.1"/>
    </source>
</evidence>
<name>A0ABU2MYL6_9ACTN</name>
<dbReference type="PANTHER" id="PTHR37310:SF1">
    <property type="entry name" value="CYTOPLASMIC PROTEIN"/>
    <property type="match status" value="1"/>
</dbReference>
<evidence type="ECO:0000313" key="2">
    <source>
        <dbReference type="Proteomes" id="UP001183246"/>
    </source>
</evidence>
<gene>
    <name evidence="1" type="ORF">RM590_29640</name>
</gene>
<dbReference type="PANTHER" id="PTHR37310">
    <property type="entry name" value="CYTOPLASMIC PROTEIN-RELATED"/>
    <property type="match status" value="1"/>
</dbReference>
<dbReference type="InterPro" id="IPR005560">
    <property type="entry name" value="Csp_YhjQ"/>
</dbReference>
<dbReference type="RefSeq" id="WP_311707834.1">
    <property type="nucleotide sequence ID" value="NZ_JAVREL010000023.1"/>
</dbReference>
<accession>A0ABU2MYL6</accession>
<dbReference type="Pfam" id="PF03860">
    <property type="entry name" value="Csp"/>
    <property type="match status" value="1"/>
</dbReference>
<comment type="caution">
    <text evidence="1">The sequence shown here is derived from an EMBL/GenBank/DDBJ whole genome shotgun (WGS) entry which is preliminary data.</text>
</comment>
<organism evidence="1 2">
    <name type="scientific">Streptomyces litchfieldiae</name>
    <dbReference type="NCBI Taxonomy" id="3075543"/>
    <lineage>
        <taxon>Bacteria</taxon>
        <taxon>Bacillati</taxon>
        <taxon>Actinomycetota</taxon>
        <taxon>Actinomycetes</taxon>
        <taxon>Kitasatosporales</taxon>
        <taxon>Streptomycetaceae</taxon>
        <taxon>Streptomyces</taxon>
    </lineage>
</organism>